<dbReference type="Pfam" id="PF04387">
    <property type="entry name" value="PTPLA"/>
    <property type="match status" value="1"/>
</dbReference>
<evidence type="ECO:0000313" key="16">
    <source>
        <dbReference type="Proteomes" id="UP000182259"/>
    </source>
</evidence>
<feature type="transmembrane region" description="Helical" evidence="14">
    <location>
        <begin position="166"/>
        <end position="189"/>
    </location>
</feature>
<sequence>MNYYLFVYNFVAAVAWLAIFTQCIVDLMPGGFYQVGNFHQFPHKLMTVIQIVNAVCEVAHALTGMVPSPLLSLLLQFFARLVITLGISYWVPQSPGNVSVAYAVLTVAWSVTEIIRYSFFAAKQVGKVPYGLLWLRYLAFIVLYPMGLLSEPVVVYKTLGSVSGFYYWFLALGMLMYVPGFVKLYGYMWKQRSRYLIRKKE</sequence>
<evidence type="ECO:0000256" key="9">
    <source>
        <dbReference type="ARBA" id="ARBA00023098"/>
    </source>
</evidence>
<keyword evidence="12 14" id="KW-0456">Lyase</keyword>
<keyword evidence="7 14" id="KW-0276">Fatty acid metabolism</keyword>
<comment type="function">
    <text evidence="14">Catalyzes the third of the four reactions of the long-chain fatty acids elongation cycle. This endoplasmic reticulum-bound enzymatic process, allows the addition of two carbons to the chain of long- and very long-chain fatty acids/VLCFAs per cycle. This enzyme catalyzes the dehydration of the 3-hydroxyacyl-CoA intermediate into trans-2,3-enoyl-CoA, within each cycle of fatty acid elongation. Thereby, it participates to the production of VLCFAs of different chain lengths that are involved in multiple biological processes as precursors of membrane lipids and lipid mediators.</text>
</comment>
<evidence type="ECO:0000256" key="13">
    <source>
        <dbReference type="ARBA" id="ARBA00036671"/>
    </source>
</evidence>
<keyword evidence="5 14" id="KW-0444">Lipid biosynthesis</keyword>
<dbReference type="Proteomes" id="UP000182259">
    <property type="component" value="Chromosome I"/>
</dbReference>
<comment type="catalytic activity">
    <reaction evidence="13 14">
        <text>a very-long-chain (3R)-3-hydroxyacyl-CoA = a very-long-chain (2E)-enoyl-CoA + H2O</text>
        <dbReference type="Rhea" id="RHEA:45812"/>
        <dbReference type="ChEBI" id="CHEBI:15377"/>
        <dbReference type="ChEBI" id="CHEBI:83728"/>
        <dbReference type="ChEBI" id="CHEBI:85440"/>
        <dbReference type="EC" id="4.2.1.134"/>
    </reaction>
</comment>
<reference evidence="16" key="1">
    <citation type="submission" date="2016-10" db="EMBL/GenBank/DDBJ databases">
        <authorList>
            <person name="Geijer C."/>
            <person name="Jareborg N."/>
            <person name="Dainat J."/>
        </authorList>
    </citation>
    <scope>NUCLEOTIDE SEQUENCE [LARGE SCALE GENOMIC DNA]</scope>
    <source>
        <strain evidence="16">PYCC 4715</strain>
    </source>
</reference>
<accession>A0A1L0BBR5</accession>
<dbReference type="GO" id="GO:0005789">
    <property type="term" value="C:endoplasmic reticulum membrane"/>
    <property type="evidence" value="ECO:0007669"/>
    <property type="project" value="UniProtKB-SubCell"/>
</dbReference>
<gene>
    <name evidence="15" type="ORF">SAMEA4029009_CIC11G00000005610</name>
</gene>
<dbReference type="GO" id="GO:0102158">
    <property type="term" value="F:very-long-chain (3R)-3-hydroxyacyl-CoA dehydratase activity"/>
    <property type="evidence" value="ECO:0007669"/>
    <property type="project" value="UniProtKB-EC"/>
</dbReference>
<protein>
    <recommendedName>
        <fullName evidence="4 14">Very-long-chain (3R)-3-hydroxyacyl-CoA dehydratase</fullName>
        <ecNumber evidence="4 14">4.2.1.134</ecNumber>
    </recommendedName>
</protein>
<evidence type="ECO:0000256" key="6">
    <source>
        <dbReference type="ARBA" id="ARBA00022692"/>
    </source>
</evidence>
<evidence type="ECO:0000313" key="15">
    <source>
        <dbReference type="EMBL" id="SGZ49076.1"/>
    </source>
</evidence>
<evidence type="ECO:0000256" key="8">
    <source>
        <dbReference type="ARBA" id="ARBA00022989"/>
    </source>
</evidence>
<dbReference type="EMBL" id="LT635764">
    <property type="protein sequence ID" value="SGZ49076.1"/>
    <property type="molecule type" value="Genomic_DNA"/>
</dbReference>
<keyword evidence="8 14" id="KW-1133">Transmembrane helix</keyword>
<dbReference type="GO" id="GO:0030497">
    <property type="term" value="P:fatty acid elongation"/>
    <property type="evidence" value="ECO:0007669"/>
    <property type="project" value="TreeGrafter"/>
</dbReference>
<feature type="transmembrane region" description="Helical" evidence="14">
    <location>
        <begin position="97"/>
        <end position="116"/>
    </location>
</feature>
<evidence type="ECO:0000256" key="1">
    <source>
        <dbReference type="ARBA" id="ARBA00004141"/>
    </source>
</evidence>
<keyword evidence="11 14" id="KW-0275">Fatty acid biosynthesis</keyword>
<name>A0A1L0BBR5_9ASCO</name>
<feature type="transmembrane region" description="Helical" evidence="14">
    <location>
        <begin position="128"/>
        <end position="146"/>
    </location>
</feature>
<keyword evidence="10 14" id="KW-0472">Membrane</keyword>
<evidence type="ECO:0000256" key="14">
    <source>
        <dbReference type="RuleBase" id="RU363109"/>
    </source>
</evidence>
<keyword evidence="14" id="KW-0256">Endoplasmic reticulum</keyword>
<evidence type="ECO:0000256" key="10">
    <source>
        <dbReference type="ARBA" id="ARBA00023136"/>
    </source>
</evidence>
<feature type="transmembrane region" description="Helical" evidence="14">
    <location>
        <begin position="70"/>
        <end position="91"/>
    </location>
</feature>
<feature type="transmembrane region" description="Helical" evidence="14">
    <location>
        <begin position="6"/>
        <end position="25"/>
    </location>
</feature>
<dbReference type="GO" id="GO:0030148">
    <property type="term" value="P:sphingolipid biosynthetic process"/>
    <property type="evidence" value="ECO:0007669"/>
    <property type="project" value="TreeGrafter"/>
</dbReference>
<evidence type="ECO:0000256" key="7">
    <source>
        <dbReference type="ARBA" id="ARBA00022832"/>
    </source>
</evidence>
<keyword evidence="6 14" id="KW-0812">Transmembrane</keyword>
<dbReference type="GO" id="GO:0042761">
    <property type="term" value="P:very long-chain fatty acid biosynthetic process"/>
    <property type="evidence" value="ECO:0007669"/>
    <property type="project" value="TreeGrafter"/>
</dbReference>
<comment type="subcellular location">
    <subcellularLocation>
        <location evidence="14">Endoplasmic reticulum membrane</location>
        <topology evidence="14">Multi-pass membrane protein</topology>
    </subcellularLocation>
    <subcellularLocation>
        <location evidence="1">Membrane</location>
        <topology evidence="1">Multi-pass membrane protein</topology>
    </subcellularLocation>
</comment>
<comment type="pathway">
    <text evidence="2 14">Lipid metabolism; fatty acid biosynthesis.</text>
</comment>
<evidence type="ECO:0000256" key="12">
    <source>
        <dbReference type="ARBA" id="ARBA00023239"/>
    </source>
</evidence>
<evidence type="ECO:0000256" key="5">
    <source>
        <dbReference type="ARBA" id="ARBA00022516"/>
    </source>
</evidence>
<proteinExistence type="inferred from homology"/>
<dbReference type="InterPro" id="IPR007482">
    <property type="entry name" value="Tyr_Pase-like_PTPLA"/>
</dbReference>
<comment type="similarity">
    <text evidence="3 14">Belongs to the very long-chain fatty acids dehydratase HACD family.</text>
</comment>
<dbReference type="PANTHER" id="PTHR11035">
    <property type="entry name" value="VERY-LONG-CHAIN (3R)-3-HYDROXYACYL-COA DEHYDRATASE"/>
    <property type="match status" value="1"/>
</dbReference>
<evidence type="ECO:0000256" key="11">
    <source>
        <dbReference type="ARBA" id="ARBA00023160"/>
    </source>
</evidence>
<evidence type="ECO:0000256" key="3">
    <source>
        <dbReference type="ARBA" id="ARBA00007811"/>
    </source>
</evidence>
<keyword evidence="9 14" id="KW-0443">Lipid metabolism</keyword>
<dbReference type="UniPathway" id="UPA00094"/>
<evidence type="ECO:0000256" key="2">
    <source>
        <dbReference type="ARBA" id="ARBA00005194"/>
    </source>
</evidence>
<organism evidence="15 16">
    <name type="scientific">Sungouiella intermedia</name>
    <dbReference type="NCBI Taxonomy" id="45354"/>
    <lineage>
        <taxon>Eukaryota</taxon>
        <taxon>Fungi</taxon>
        <taxon>Dikarya</taxon>
        <taxon>Ascomycota</taxon>
        <taxon>Saccharomycotina</taxon>
        <taxon>Pichiomycetes</taxon>
        <taxon>Metschnikowiaceae</taxon>
        <taxon>Sungouiella</taxon>
    </lineage>
</organism>
<dbReference type="AlphaFoldDB" id="A0A1L0BBR5"/>
<dbReference type="PANTHER" id="PTHR11035:SF3">
    <property type="entry name" value="VERY-LONG-CHAIN (3R)-3-HYDROXYACYL-COA DEHYDRATASE"/>
    <property type="match status" value="1"/>
</dbReference>
<evidence type="ECO:0000256" key="4">
    <source>
        <dbReference type="ARBA" id="ARBA00013122"/>
    </source>
</evidence>
<dbReference type="EC" id="4.2.1.134" evidence="4 14"/>